<accession>A0A8S1FCF7</accession>
<feature type="domain" description="SAC3/GANP/THP3 conserved" evidence="2">
    <location>
        <begin position="110"/>
        <end position="396"/>
    </location>
</feature>
<dbReference type="Pfam" id="PF03399">
    <property type="entry name" value="SAC3_GANP"/>
    <property type="match status" value="1"/>
</dbReference>
<dbReference type="Proteomes" id="UP000494206">
    <property type="component" value="Unassembled WGS sequence"/>
</dbReference>
<evidence type="ECO:0000259" key="2">
    <source>
        <dbReference type="Pfam" id="PF03399"/>
    </source>
</evidence>
<proteinExistence type="predicted"/>
<sequence>MFGVRLASVLPKQPFGVTAVAEESVKFKVPPRLHDLKSRISPAPRSFSPDQKEQNQEESKILRKLTELQGRECPGDYEKYIVLDERDKLLCQLREVNPKLIARIARCEELCSEKERYVRITQNRVAEFECDEETGEPIHEMMIKEYARSAADQEKSLPHELRSEKMMNQTMSHLLHNFLNELPKTEVEKASWYNFLWSRTRAIRKEVTQLSMSDPLAVKLVERCTRLHILCGYILCTLETEHFDQKMNNENLGKCLQTLRHLYEDFERRGIPCENEAEFRAYDVMMYMNDPNVLSQVLSYKREIRQSSDVCLALQLSTSFQNNNYYRFFRLMKSKATFLQCCVSHKHFKEAREHALTTMTSSYGKNAAYPIEKLGSILAYDDMEDATSEFSAYGITGLEAGQVVLNRDYLTFGEIIPMKCYSWIDAKRNAPYSQVVYGPETFQYFASRADVSNSFDYQNRYRQEEKKIQDLVQKLTMNVIDQIIMNLATEERMKSNILKRQKRQEEMQRKKREEEERLKLERETRKREQEEATSKKIAENIERDTVKRGVEKIILTEMRNERKKRESRIAQKILEKFWQKKVVKMIDSRVLMICEEAIHDKNMIENGLKDFRERISRQWILQFWNRWREVTILKREYKTKRREMLKLCIPKWESKETENDLVRKFETPTDCLEVARRKRIQTIQLESEEKKRKPLQETQDQFSYIEIPNGK</sequence>
<dbReference type="PANTHER" id="PTHR12436">
    <property type="entry name" value="80 KDA MCM3-ASSOCIATED PROTEIN"/>
    <property type="match status" value="1"/>
</dbReference>
<dbReference type="OrthoDB" id="21502at2759"/>
<feature type="region of interest" description="Disordered" evidence="1">
    <location>
        <begin position="36"/>
        <end position="57"/>
    </location>
</feature>
<dbReference type="InterPro" id="IPR005062">
    <property type="entry name" value="SAC3/GANP/THP3_conserved"/>
</dbReference>
<protein>
    <recommendedName>
        <fullName evidence="2">SAC3/GANP/THP3 conserved domain-containing protein</fullName>
    </recommendedName>
</protein>
<keyword evidence="4" id="KW-1185">Reference proteome</keyword>
<dbReference type="GO" id="GO:0006406">
    <property type="term" value="P:mRNA export from nucleus"/>
    <property type="evidence" value="ECO:0007669"/>
    <property type="project" value="TreeGrafter"/>
</dbReference>
<feature type="compositionally biased region" description="Basic and acidic residues" evidence="1">
    <location>
        <begin position="503"/>
        <end position="534"/>
    </location>
</feature>
<organism evidence="3 4">
    <name type="scientific">Caenorhabditis bovis</name>
    <dbReference type="NCBI Taxonomy" id="2654633"/>
    <lineage>
        <taxon>Eukaryota</taxon>
        <taxon>Metazoa</taxon>
        <taxon>Ecdysozoa</taxon>
        <taxon>Nematoda</taxon>
        <taxon>Chromadorea</taxon>
        <taxon>Rhabditida</taxon>
        <taxon>Rhabditina</taxon>
        <taxon>Rhabditomorpha</taxon>
        <taxon>Rhabditoidea</taxon>
        <taxon>Rhabditidae</taxon>
        <taxon>Peloderinae</taxon>
        <taxon>Caenorhabditis</taxon>
    </lineage>
</organism>
<dbReference type="AlphaFoldDB" id="A0A8S1FCF7"/>
<name>A0A8S1FCF7_9PELO</name>
<evidence type="ECO:0000313" key="4">
    <source>
        <dbReference type="Proteomes" id="UP000494206"/>
    </source>
</evidence>
<gene>
    <name evidence="3" type="ORF">CBOVIS_LOCUS11668</name>
</gene>
<feature type="region of interest" description="Disordered" evidence="1">
    <location>
        <begin position="498"/>
        <end position="534"/>
    </location>
</feature>
<dbReference type="Gene3D" id="1.25.40.990">
    <property type="match status" value="1"/>
</dbReference>
<evidence type="ECO:0000313" key="3">
    <source>
        <dbReference type="EMBL" id="CAB3410104.1"/>
    </source>
</evidence>
<reference evidence="3 4" key="1">
    <citation type="submission" date="2020-04" db="EMBL/GenBank/DDBJ databases">
        <authorList>
            <person name="Laetsch R D."/>
            <person name="Stevens L."/>
            <person name="Kumar S."/>
            <person name="Blaxter L. M."/>
        </authorList>
    </citation>
    <scope>NUCLEOTIDE SEQUENCE [LARGE SCALE GENOMIC DNA]</scope>
</reference>
<dbReference type="PANTHER" id="PTHR12436:SF3">
    <property type="entry name" value="GERMINAL-CENTER ASSOCIATED NUCLEAR PROTEIN"/>
    <property type="match status" value="1"/>
</dbReference>
<dbReference type="EMBL" id="CADEPM010000009">
    <property type="protein sequence ID" value="CAB3410104.1"/>
    <property type="molecule type" value="Genomic_DNA"/>
</dbReference>
<dbReference type="GO" id="GO:0070390">
    <property type="term" value="C:transcription export complex 2"/>
    <property type="evidence" value="ECO:0007669"/>
    <property type="project" value="TreeGrafter"/>
</dbReference>
<dbReference type="GO" id="GO:0005737">
    <property type="term" value="C:cytoplasm"/>
    <property type="evidence" value="ECO:0007669"/>
    <property type="project" value="TreeGrafter"/>
</dbReference>
<comment type="caution">
    <text evidence="3">The sequence shown here is derived from an EMBL/GenBank/DDBJ whole genome shotgun (WGS) entry which is preliminary data.</text>
</comment>
<dbReference type="InterPro" id="IPR045107">
    <property type="entry name" value="SAC3/GANP/THP3"/>
</dbReference>
<evidence type="ECO:0000256" key="1">
    <source>
        <dbReference type="SAM" id="MobiDB-lite"/>
    </source>
</evidence>